<organism evidence="1 2">
    <name type="scientific">Solanum tuberosum</name>
    <name type="common">Potato</name>
    <dbReference type="NCBI Taxonomy" id="4113"/>
    <lineage>
        <taxon>Eukaryota</taxon>
        <taxon>Viridiplantae</taxon>
        <taxon>Streptophyta</taxon>
        <taxon>Embryophyta</taxon>
        <taxon>Tracheophyta</taxon>
        <taxon>Spermatophyta</taxon>
        <taxon>Magnoliopsida</taxon>
        <taxon>eudicotyledons</taxon>
        <taxon>Gunneridae</taxon>
        <taxon>Pentapetalae</taxon>
        <taxon>asterids</taxon>
        <taxon>lamiids</taxon>
        <taxon>Solanales</taxon>
        <taxon>Solanaceae</taxon>
        <taxon>Solanoideae</taxon>
        <taxon>Solaneae</taxon>
        <taxon>Solanum</taxon>
    </lineage>
</organism>
<keyword evidence="2" id="KW-1185">Reference proteome</keyword>
<dbReference type="EnsemblPlants" id="PGSC0003DMT400046876">
    <property type="protein sequence ID" value="PGSC0003DMT400046876"/>
    <property type="gene ID" value="PGSC0003DMG400018209"/>
</dbReference>
<accession>M1BJS8</accession>
<proteinExistence type="predicted"/>
<evidence type="ECO:0000313" key="1">
    <source>
        <dbReference type="EnsemblPlants" id="PGSC0003DMT400046876"/>
    </source>
</evidence>
<protein>
    <submittedName>
        <fullName evidence="1">Uncharacterized protein</fullName>
    </submittedName>
</protein>
<dbReference type="PaxDb" id="4113-PGSC0003DMT400046876"/>
<reference evidence="1" key="2">
    <citation type="submission" date="2015-06" db="UniProtKB">
        <authorList>
            <consortium name="EnsemblPlants"/>
        </authorList>
    </citation>
    <scope>IDENTIFICATION</scope>
    <source>
        <strain evidence="1">DM1-3 516 R44</strain>
    </source>
</reference>
<dbReference type="Gramene" id="PGSC0003DMT400046876">
    <property type="protein sequence ID" value="PGSC0003DMT400046876"/>
    <property type="gene ID" value="PGSC0003DMG400018209"/>
</dbReference>
<dbReference type="InParanoid" id="M1BJS8"/>
<dbReference type="AlphaFoldDB" id="M1BJS8"/>
<sequence length="57" mass="6501">MGQPRAAATVRRIRERERKRHSRVGLDVAGFRDGFGSRFEVLGLVVVHVLLEEEENV</sequence>
<reference evidence="2" key="1">
    <citation type="journal article" date="2011" name="Nature">
        <title>Genome sequence and analysis of the tuber crop potato.</title>
        <authorList>
            <consortium name="The Potato Genome Sequencing Consortium"/>
        </authorList>
    </citation>
    <scope>NUCLEOTIDE SEQUENCE [LARGE SCALE GENOMIC DNA]</scope>
    <source>
        <strain evidence="2">cv. DM1-3 516 R44</strain>
    </source>
</reference>
<dbReference type="HOGENOM" id="CLU_3000205_0_0_1"/>
<name>M1BJS8_SOLTU</name>
<evidence type="ECO:0000313" key="2">
    <source>
        <dbReference type="Proteomes" id="UP000011115"/>
    </source>
</evidence>
<dbReference type="Proteomes" id="UP000011115">
    <property type="component" value="Unassembled WGS sequence"/>
</dbReference>